<name>A0A151N5K1_ALLMI</name>
<evidence type="ECO:0000313" key="2">
    <source>
        <dbReference type="EMBL" id="KYO32096.1"/>
    </source>
</evidence>
<keyword evidence="3" id="KW-1185">Reference proteome</keyword>
<comment type="caution">
    <text evidence="2">The sequence shown here is derived from an EMBL/GenBank/DDBJ whole genome shotgun (WGS) entry which is preliminary data.</text>
</comment>
<evidence type="ECO:0000313" key="3">
    <source>
        <dbReference type="Proteomes" id="UP000050525"/>
    </source>
</evidence>
<organism evidence="2 3">
    <name type="scientific">Alligator mississippiensis</name>
    <name type="common">American alligator</name>
    <dbReference type="NCBI Taxonomy" id="8496"/>
    <lineage>
        <taxon>Eukaryota</taxon>
        <taxon>Metazoa</taxon>
        <taxon>Chordata</taxon>
        <taxon>Craniata</taxon>
        <taxon>Vertebrata</taxon>
        <taxon>Euteleostomi</taxon>
        <taxon>Archelosauria</taxon>
        <taxon>Archosauria</taxon>
        <taxon>Crocodylia</taxon>
        <taxon>Alligatoridae</taxon>
        <taxon>Alligatorinae</taxon>
        <taxon>Alligator</taxon>
    </lineage>
</organism>
<dbReference type="AlphaFoldDB" id="A0A151N5K1"/>
<protein>
    <submittedName>
        <fullName evidence="2">Uncharacterized protein</fullName>
    </submittedName>
</protein>
<feature type="region of interest" description="Disordered" evidence="1">
    <location>
        <begin position="1"/>
        <end position="25"/>
    </location>
</feature>
<accession>A0A151N5K1</accession>
<proteinExistence type="predicted"/>
<dbReference type="Proteomes" id="UP000050525">
    <property type="component" value="Unassembled WGS sequence"/>
</dbReference>
<reference evidence="2 3" key="1">
    <citation type="journal article" date="2012" name="Genome Biol.">
        <title>Sequencing three crocodilian genomes to illuminate the evolution of archosaurs and amniotes.</title>
        <authorList>
            <person name="St John J.A."/>
            <person name="Braun E.L."/>
            <person name="Isberg S.R."/>
            <person name="Miles L.G."/>
            <person name="Chong A.Y."/>
            <person name="Gongora J."/>
            <person name="Dalzell P."/>
            <person name="Moran C."/>
            <person name="Bed'hom B."/>
            <person name="Abzhanov A."/>
            <person name="Burgess S.C."/>
            <person name="Cooksey A.M."/>
            <person name="Castoe T.A."/>
            <person name="Crawford N.G."/>
            <person name="Densmore L.D."/>
            <person name="Drew J.C."/>
            <person name="Edwards S.V."/>
            <person name="Faircloth B.C."/>
            <person name="Fujita M.K."/>
            <person name="Greenwold M.J."/>
            <person name="Hoffmann F.G."/>
            <person name="Howard J.M."/>
            <person name="Iguchi T."/>
            <person name="Janes D.E."/>
            <person name="Khan S.Y."/>
            <person name="Kohno S."/>
            <person name="de Koning A.J."/>
            <person name="Lance S.L."/>
            <person name="McCarthy F.M."/>
            <person name="McCormack J.E."/>
            <person name="Merchant M.E."/>
            <person name="Peterson D.G."/>
            <person name="Pollock D.D."/>
            <person name="Pourmand N."/>
            <person name="Raney B.J."/>
            <person name="Roessler K.A."/>
            <person name="Sanford J.R."/>
            <person name="Sawyer R.H."/>
            <person name="Schmidt C.J."/>
            <person name="Triplett E.W."/>
            <person name="Tuberville T.D."/>
            <person name="Venegas-Anaya M."/>
            <person name="Howard J.T."/>
            <person name="Jarvis E.D."/>
            <person name="Guillette L.J.Jr."/>
            <person name="Glenn T.C."/>
            <person name="Green R.E."/>
            <person name="Ray D.A."/>
        </authorList>
    </citation>
    <scope>NUCLEOTIDE SEQUENCE [LARGE SCALE GENOMIC DNA]</scope>
    <source>
        <strain evidence="2">KSC_2009_1</strain>
    </source>
</reference>
<sequence length="103" mass="10832">MAAAERSGAEPNCCRSSARRAGRNGCAHARPGCVSGQNGDLSCKPGHLNGAPEAFSNGFEVIPPRESSSLAVEILRGVQCKPLHPRQKNSPSINPTRKVDLQA</sequence>
<evidence type="ECO:0000256" key="1">
    <source>
        <dbReference type="SAM" id="MobiDB-lite"/>
    </source>
</evidence>
<feature type="region of interest" description="Disordered" evidence="1">
    <location>
        <begin position="82"/>
        <end position="103"/>
    </location>
</feature>
<dbReference type="EMBL" id="AKHW03004004">
    <property type="protein sequence ID" value="KYO32096.1"/>
    <property type="molecule type" value="Genomic_DNA"/>
</dbReference>
<gene>
    <name evidence="2" type="ORF">Y1Q_0007105</name>
</gene>